<evidence type="ECO:0000256" key="1">
    <source>
        <dbReference type="ARBA" id="ARBA00014759"/>
    </source>
</evidence>
<organism evidence="4">
    <name type="scientific">Acartia pacifica</name>
    <name type="common">Copepod</name>
    <dbReference type="NCBI Taxonomy" id="335913"/>
    <lineage>
        <taxon>Eukaryota</taxon>
        <taxon>Metazoa</taxon>
        <taxon>Ecdysozoa</taxon>
        <taxon>Arthropoda</taxon>
        <taxon>Crustacea</taxon>
        <taxon>Multicrustacea</taxon>
        <taxon>Hexanauplia</taxon>
        <taxon>Copepoda</taxon>
        <taxon>Calanoida</taxon>
        <taxon>Acartiidae</taxon>
        <taxon>Acartia</taxon>
    </lineage>
</organism>
<reference evidence="4" key="1">
    <citation type="journal article" date="2013" name="J. Exp. Mar. Biol. Ecol.">
        <title>An improved method for achieving high-quality RNA for copepod gene transcriptomic studies.</title>
        <authorList>
            <person name="Zhang H."/>
            <person name="Finiguerra M."/>
            <person name="Dam H.G."/>
            <person name="Huang Y."/>
            <person name="Xu D."/>
            <person name="Liu G."/>
            <person name="Lin S."/>
        </authorList>
    </citation>
    <scope>NUCLEOTIDE SEQUENCE</scope>
</reference>
<dbReference type="InterPro" id="IPR011057">
    <property type="entry name" value="Mss4-like_sf"/>
</dbReference>
<evidence type="ECO:0000256" key="2">
    <source>
        <dbReference type="PROSITE-ProRule" id="PRU01133"/>
    </source>
</evidence>
<dbReference type="InterPro" id="IPR018103">
    <property type="entry name" value="Translation_control_tumour_CS"/>
</dbReference>
<dbReference type="GO" id="GO:0005509">
    <property type="term" value="F:calcium ion binding"/>
    <property type="evidence" value="ECO:0007669"/>
    <property type="project" value="TreeGrafter"/>
</dbReference>
<proteinExistence type="evidence at transcript level"/>
<name>R9TFQ7_ACAPC</name>
<dbReference type="SUPFAM" id="SSF51316">
    <property type="entry name" value="Mss4-like"/>
    <property type="match status" value="1"/>
</dbReference>
<dbReference type="Pfam" id="PF00838">
    <property type="entry name" value="TCTP"/>
    <property type="match status" value="1"/>
</dbReference>
<dbReference type="PANTHER" id="PTHR11991">
    <property type="entry name" value="TRANSLATIONALLY CONTROLLED TUMOR PROTEIN-RELATED"/>
    <property type="match status" value="1"/>
</dbReference>
<dbReference type="PROSITE" id="PS51797">
    <property type="entry name" value="TCTP_3"/>
    <property type="match status" value="1"/>
</dbReference>
<dbReference type="InterPro" id="IPR011323">
    <property type="entry name" value="Mss4/transl-control_tumour"/>
</dbReference>
<accession>R9TFQ7</accession>
<dbReference type="AlphaFoldDB" id="R9TFQ7"/>
<protein>
    <recommendedName>
        <fullName evidence="1">Translationally-controlled tumor protein homolog</fullName>
    </recommendedName>
</protein>
<dbReference type="InterPro" id="IPR034737">
    <property type="entry name" value="TCTP"/>
</dbReference>
<dbReference type="PRINTS" id="PR01653">
    <property type="entry name" value="TCTPROTEIN"/>
</dbReference>
<dbReference type="Gene3D" id="2.170.150.10">
    <property type="entry name" value="Metal Binding Protein, Guanine Nucleotide Exchange Factor, Chain A"/>
    <property type="match status" value="1"/>
</dbReference>
<evidence type="ECO:0000259" key="3">
    <source>
        <dbReference type="PROSITE" id="PS51797"/>
    </source>
</evidence>
<dbReference type="FunFam" id="2.170.150.10:FF:000002">
    <property type="entry name" value="Translationally-controlled tumor protein homolog"/>
    <property type="match status" value="1"/>
</dbReference>
<evidence type="ECO:0000313" key="4">
    <source>
        <dbReference type="EMBL" id="AGN29585.1"/>
    </source>
</evidence>
<feature type="domain" description="TCTP" evidence="3">
    <location>
        <begin position="1"/>
        <end position="172"/>
    </location>
</feature>
<dbReference type="GO" id="GO:0005737">
    <property type="term" value="C:cytoplasm"/>
    <property type="evidence" value="ECO:0007669"/>
    <property type="project" value="TreeGrafter"/>
</dbReference>
<comment type="similarity">
    <text evidence="2">Belongs to the TCTP family.</text>
</comment>
<dbReference type="PROSITE" id="PS01002">
    <property type="entry name" value="TCTP_1"/>
    <property type="match status" value="1"/>
</dbReference>
<dbReference type="PANTHER" id="PTHR11991:SF0">
    <property type="entry name" value="TRANSLATIONALLY-CONTROLLED TUMOR PROTEIN"/>
    <property type="match status" value="1"/>
</dbReference>
<dbReference type="EMBL" id="KC989812">
    <property type="protein sequence ID" value="AGN29585.1"/>
    <property type="molecule type" value="mRNA"/>
</dbReference>
<dbReference type="InterPro" id="IPR018105">
    <property type="entry name" value="Translational_control_tumour_p"/>
</dbReference>
<sequence length="172" mass="19335">MKIFKDVFSGDELFSDTYKIQLIDDCLYEVYGKHVTRTEGDIQLEGANASAEEADEGTDSSSVSGVDIILNHRLTQTGFGTKKDYMTYLKGYMAKVTKHMEENGKADKVDAFKANINKVMKELLGKFKDLDFYCGESMDPEAMVLILDYKEVDGVEHPVILAFKDGLDEEKC</sequence>